<protein>
    <submittedName>
        <fullName evidence="1">PD-(D/E)XK nuclease family protein</fullName>
    </submittedName>
</protein>
<evidence type="ECO:0000313" key="1">
    <source>
        <dbReference type="EMBL" id="UNH40758.1"/>
    </source>
</evidence>
<reference evidence="1" key="1">
    <citation type="submission" date="2022-03" db="EMBL/GenBank/DDBJ databases">
        <title>ESBL-producing Moellerella wisconsensis and Escherichia marmotae isolated from wild game meat.</title>
        <authorList>
            <person name="Biggel M."/>
        </authorList>
    </citation>
    <scope>NUCLEOTIDE SEQUENCE</scope>
    <source>
        <strain evidence="1">W1</strain>
    </source>
</reference>
<geneLocation type="plasmid" evidence="1 2">
    <name>pW1-a</name>
</geneLocation>
<dbReference type="Proteomes" id="UP000829420">
    <property type="component" value="Plasmid pW1-a"/>
</dbReference>
<evidence type="ECO:0000313" key="2">
    <source>
        <dbReference type="Proteomes" id="UP000829420"/>
    </source>
</evidence>
<keyword evidence="1" id="KW-0614">Plasmid</keyword>
<organism evidence="1 2">
    <name type="scientific">Moellerella wisconsensis</name>
    <dbReference type="NCBI Taxonomy" id="158849"/>
    <lineage>
        <taxon>Bacteria</taxon>
        <taxon>Pseudomonadati</taxon>
        <taxon>Pseudomonadota</taxon>
        <taxon>Gammaproteobacteria</taxon>
        <taxon>Enterobacterales</taxon>
        <taxon>Morganellaceae</taxon>
        <taxon>Moellerella</taxon>
    </lineage>
</organism>
<name>A0ACD3YD33_9GAMM</name>
<dbReference type="EMBL" id="CP093256">
    <property type="protein sequence ID" value="UNH40758.1"/>
    <property type="molecule type" value="Genomic_DNA"/>
</dbReference>
<keyword evidence="2" id="KW-1185">Reference proteome</keyword>
<gene>
    <name evidence="1" type="ORF">MNY70_16160</name>
</gene>
<sequence>MNSDCQRFLDLIQKKNAITAFIFQRKFEKYQCFLSIIKSIDEIKSHHKPERRTANLIDVLGINENGHSAILSEILNFKEQGKYIFLESFINTFLDYDVVFNHEKTSIKPEEDRIDILIQDGKNCLIIENKINDAVDQQEQLKRYIDKCKGKGYIDENIHLLYLVSMNAEKDLNATLSTYAESFKEKTKVAPYHPTLIEWLESSVLPNIKHKDNDFYCFNSQYIDHLNGRFCKRPRDEKMNNEINEFIYQQFDLKEGCSVENVEKLESELKQVNELQSRINTILSQQKEDVFKKWTSALREDFPLLNVQEGKEGELTKTGVLIENGSDPFSILIEKNNSSVYFGIGKHFTGQDKLNENVISLVNPLMGSFRRSEWWYGWKYTSYEKGYTDLCKLIKEYLDMEAG</sequence>
<proteinExistence type="predicted"/>
<accession>A0ACD3YD33</accession>